<reference evidence="2" key="1">
    <citation type="journal article" date="2012" name="Proc. Natl. Acad. Sci. U.S.A.">
        <title>Antigenic diversity is generated by distinct evolutionary mechanisms in African trypanosome species.</title>
        <authorList>
            <person name="Jackson A.P."/>
            <person name="Berry A."/>
            <person name="Aslett M."/>
            <person name="Allison H.C."/>
            <person name="Burton P."/>
            <person name="Vavrova-Anderson J."/>
            <person name="Brown R."/>
            <person name="Browne H."/>
            <person name="Corton N."/>
            <person name="Hauser H."/>
            <person name="Gamble J."/>
            <person name="Gilderthorp R."/>
            <person name="Marcello L."/>
            <person name="McQuillan J."/>
            <person name="Otto T.D."/>
            <person name="Quail M.A."/>
            <person name="Sanders M.J."/>
            <person name="van Tonder A."/>
            <person name="Ginger M.L."/>
            <person name="Field M.C."/>
            <person name="Barry J.D."/>
            <person name="Hertz-Fowler C."/>
            <person name="Berriman M."/>
        </authorList>
    </citation>
    <scope>NUCLEOTIDE SEQUENCE</scope>
    <source>
        <strain evidence="2">Y486</strain>
    </source>
</reference>
<gene>
    <name evidence="2" type="ORF">TVY486_1001770</name>
</gene>
<name>G0U5H3_TRYVY</name>
<dbReference type="EMBL" id="HE573026">
    <property type="protein sequence ID" value="CCC51124.1"/>
    <property type="molecule type" value="Genomic_DNA"/>
</dbReference>
<evidence type="ECO:0000256" key="1">
    <source>
        <dbReference type="SAM" id="MobiDB-lite"/>
    </source>
</evidence>
<sequence>MGEATACQRRWRPGEGASGRTDVSLLSCAVTRGRRYGGPLLCSTCTHGAGSRPEIKRHRCCHDSSFNWMGKKWSKFRTWAEAHCRVDTKNTKELLDACQGKHTDVCRSLERRPVRSTLRGP</sequence>
<protein>
    <submittedName>
        <fullName evidence="2">Uncharacterized protein</fullName>
    </submittedName>
</protein>
<evidence type="ECO:0000313" key="2">
    <source>
        <dbReference type="EMBL" id="CCC51124.1"/>
    </source>
</evidence>
<accession>G0U5H3</accession>
<organism evidence="2">
    <name type="scientific">Trypanosoma vivax (strain Y486)</name>
    <dbReference type="NCBI Taxonomy" id="1055687"/>
    <lineage>
        <taxon>Eukaryota</taxon>
        <taxon>Discoba</taxon>
        <taxon>Euglenozoa</taxon>
        <taxon>Kinetoplastea</taxon>
        <taxon>Metakinetoplastina</taxon>
        <taxon>Trypanosomatida</taxon>
        <taxon>Trypanosomatidae</taxon>
        <taxon>Trypanosoma</taxon>
        <taxon>Duttonella</taxon>
    </lineage>
</organism>
<feature type="region of interest" description="Disordered" evidence="1">
    <location>
        <begin position="1"/>
        <end position="20"/>
    </location>
</feature>
<proteinExistence type="predicted"/>
<dbReference type="AlphaFoldDB" id="G0U5H3"/>